<reference evidence="5 6" key="1">
    <citation type="journal article" date="2017" name="Gigascience">
        <title>Genome sequence of the small brown planthopper, Laodelphax striatellus.</title>
        <authorList>
            <person name="Zhu J."/>
            <person name="Jiang F."/>
            <person name="Wang X."/>
            <person name="Yang P."/>
            <person name="Bao Y."/>
            <person name="Zhao W."/>
            <person name="Wang W."/>
            <person name="Lu H."/>
            <person name="Wang Q."/>
            <person name="Cui N."/>
            <person name="Li J."/>
            <person name="Chen X."/>
            <person name="Luo L."/>
            <person name="Yu J."/>
            <person name="Kang L."/>
            <person name="Cui F."/>
        </authorList>
    </citation>
    <scope>NUCLEOTIDE SEQUENCE [LARGE SCALE GENOMIC DNA]</scope>
    <source>
        <strain evidence="5">Lst14</strain>
    </source>
</reference>
<keyword evidence="6" id="KW-1185">Reference proteome</keyword>
<evidence type="ECO:0000256" key="1">
    <source>
        <dbReference type="ARBA" id="ARBA00023180"/>
    </source>
</evidence>
<keyword evidence="1" id="KW-0325">Glycoprotein</keyword>
<dbReference type="EMBL" id="QKKF02022243">
    <property type="protein sequence ID" value="RZF38549.1"/>
    <property type="molecule type" value="Genomic_DNA"/>
</dbReference>
<dbReference type="OrthoDB" id="408631at2759"/>
<dbReference type="SMR" id="A0A482WYA2"/>
<feature type="region of interest" description="Disordered" evidence="2">
    <location>
        <begin position="148"/>
        <end position="184"/>
    </location>
</feature>
<feature type="compositionally biased region" description="Basic and acidic residues" evidence="2">
    <location>
        <begin position="35"/>
        <end position="56"/>
    </location>
</feature>
<dbReference type="Proteomes" id="UP000291343">
    <property type="component" value="Unassembled WGS sequence"/>
</dbReference>
<evidence type="ECO:0000259" key="4">
    <source>
        <dbReference type="Pfam" id="PF00135"/>
    </source>
</evidence>
<feature type="compositionally biased region" description="Basic and acidic residues" evidence="2">
    <location>
        <begin position="239"/>
        <end position="255"/>
    </location>
</feature>
<dbReference type="InterPro" id="IPR002018">
    <property type="entry name" value="CarbesteraseB"/>
</dbReference>
<feature type="domain" description="Carboxylesterase type B" evidence="4">
    <location>
        <begin position="346"/>
        <end position="751"/>
    </location>
</feature>
<keyword evidence="3" id="KW-0812">Transmembrane</keyword>
<dbReference type="FunCoup" id="A0A482WYA2">
    <property type="interactions" value="64"/>
</dbReference>
<proteinExistence type="predicted"/>
<keyword evidence="3" id="KW-0472">Membrane</keyword>
<feature type="compositionally biased region" description="Basic and acidic residues" evidence="2">
    <location>
        <begin position="267"/>
        <end position="281"/>
    </location>
</feature>
<dbReference type="InParanoid" id="A0A482WYA2"/>
<evidence type="ECO:0000256" key="3">
    <source>
        <dbReference type="SAM" id="Phobius"/>
    </source>
</evidence>
<dbReference type="PANTHER" id="PTHR11559">
    <property type="entry name" value="CARBOXYLESTERASE"/>
    <property type="match status" value="1"/>
</dbReference>
<feature type="compositionally biased region" description="Basic and acidic residues" evidence="2">
    <location>
        <begin position="65"/>
        <end position="86"/>
    </location>
</feature>
<evidence type="ECO:0000313" key="5">
    <source>
        <dbReference type="EMBL" id="RZF38549.1"/>
    </source>
</evidence>
<organism evidence="5 6">
    <name type="scientific">Laodelphax striatellus</name>
    <name type="common">Small brown planthopper</name>
    <name type="synonym">Delphax striatella</name>
    <dbReference type="NCBI Taxonomy" id="195883"/>
    <lineage>
        <taxon>Eukaryota</taxon>
        <taxon>Metazoa</taxon>
        <taxon>Ecdysozoa</taxon>
        <taxon>Arthropoda</taxon>
        <taxon>Hexapoda</taxon>
        <taxon>Insecta</taxon>
        <taxon>Pterygota</taxon>
        <taxon>Neoptera</taxon>
        <taxon>Paraneoptera</taxon>
        <taxon>Hemiptera</taxon>
        <taxon>Auchenorrhyncha</taxon>
        <taxon>Fulgoroidea</taxon>
        <taxon>Delphacidae</taxon>
        <taxon>Criomorphinae</taxon>
        <taxon>Laodelphax</taxon>
    </lineage>
</organism>
<dbReference type="Pfam" id="PF00135">
    <property type="entry name" value="COesterase"/>
    <property type="match status" value="1"/>
</dbReference>
<feature type="compositionally biased region" description="Basic and acidic residues" evidence="2">
    <location>
        <begin position="173"/>
        <end position="184"/>
    </location>
</feature>
<dbReference type="STRING" id="195883.A0A482WYA2"/>
<keyword evidence="3" id="KW-1133">Transmembrane helix</keyword>
<feature type="transmembrane region" description="Helical" evidence="3">
    <location>
        <begin position="304"/>
        <end position="328"/>
    </location>
</feature>
<evidence type="ECO:0000313" key="6">
    <source>
        <dbReference type="Proteomes" id="UP000291343"/>
    </source>
</evidence>
<gene>
    <name evidence="5" type="ORF">LSTR_LSTR006144</name>
</gene>
<feature type="region of interest" description="Disordered" evidence="2">
    <location>
        <begin position="35"/>
        <end position="136"/>
    </location>
</feature>
<dbReference type="SUPFAM" id="SSF53474">
    <property type="entry name" value="alpha/beta-Hydrolases"/>
    <property type="match status" value="1"/>
</dbReference>
<dbReference type="InterPro" id="IPR029058">
    <property type="entry name" value="AB_hydrolase_fold"/>
</dbReference>
<accession>A0A482WYA2</accession>
<name>A0A482WYA2_LAOST</name>
<feature type="compositionally biased region" description="Low complexity" evidence="2">
    <location>
        <begin position="148"/>
        <end position="157"/>
    </location>
</feature>
<feature type="region of interest" description="Disordered" evidence="2">
    <location>
        <begin position="228"/>
        <end position="281"/>
    </location>
</feature>
<dbReference type="AlphaFoldDB" id="A0A482WYA2"/>
<comment type="caution">
    <text evidence="5">The sequence shown here is derived from an EMBL/GenBank/DDBJ whole genome shotgun (WGS) entry which is preliminary data.</text>
</comment>
<sequence>MSTENKVEVAVEGSPAKIEVTPPVENGVGEEILKSGDKLEIEDEERVKMLNEENKPNKTGGGGGEGEKKKKALEEAAAQQKEDVKRRIPIGAIRIPGFLRSRSRDKNREGDDNEEGSDLLEPPCTAVTVGPEAPVNNTSKLAILSKLKFSNPFSKNSKSTEEDKTDLQPNSPDEVKPTEGEGRAKGLINAIKLPLVNVIPKKLKSTKDRDIEDGTGTPGVQAGLASMETLDDSNGSHTTKADDDKGGDADMETVKLDIGTDNNTGYESEKPAMSDEDEEHSKWDIPECCRRSVIVQRITEHQTLGVIALVFLFMIVFILIPLLVFGGYRPPTNAPIYNGKYVKAVTSCGNVEGMLEEGVFAFRGIPYALPPVDELRWKPPKQFDLKTCWNDTLPAHNSSAFCWQRYNNETVNGAENCLTLDIFTPYVRYHSPLPVVVLVGSDTLMGGSPGEVQASPRIARSKELVLVRPNFRLGPLGFLAARPLTSSVHPPTSGNYGLLDLIEALKWVQLNIEHFGGDKKMVTILAHRGGATLVTAITSMRKPEKLFARAWLSSGSAIFPSEPLVNSENRNRQYLDKLKCDHYGAIECLLDQDMEELTDQVPLEWLYKAPELPTPEENVTASHQWLVMDGNILKEHPSEVWKRGPLKVQLVFGTTAHAEATKELKNKKQEWNVEDVAQVVRSSLLSSQGLSEEALRRYNTTYQGLAAMISDIRTVCPLLTVARQIPGSGFYVVTQTHDDNMVEANADIRAILGTYASRTPEERRYVTSIQQMFYRYVAHGTFDSLPSDASLNKLIMLGQDPLPANEYPNCDYWISKDIVPKYGRID</sequence>
<dbReference type="InterPro" id="IPR050309">
    <property type="entry name" value="Type-B_Carboxylest/Lipase"/>
</dbReference>
<dbReference type="Gene3D" id="3.40.50.1820">
    <property type="entry name" value="alpha/beta hydrolase"/>
    <property type="match status" value="1"/>
</dbReference>
<evidence type="ECO:0000256" key="2">
    <source>
        <dbReference type="SAM" id="MobiDB-lite"/>
    </source>
</evidence>
<protein>
    <recommendedName>
        <fullName evidence="4">Carboxylesterase type B domain-containing protein</fullName>
    </recommendedName>
</protein>